<protein>
    <submittedName>
        <fullName evidence="1">Uncharacterized protein</fullName>
    </submittedName>
</protein>
<proteinExistence type="predicted"/>
<evidence type="ECO:0000313" key="1">
    <source>
        <dbReference type="EMBL" id="QFG73787.1"/>
    </source>
</evidence>
<sequence length="112" mass="13162">MPYSSLIKKLSPITWERFTLGDIEEGVFLCEKKARVSVKWKSNKWYSGYISEFDPYTHIHTIIYDDGDIREYFLPNTVLNVYDSIGNIINREVDPTDSIYYDDQDLDNFTSS</sequence>
<organism evidence="1">
    <name type="scientific">Megaviridae environmental sample</name>
    <dbReference type="NCBI Taxonomy" id="1737588"/>
    <lineage>
        <taxon>Viruses</taxon>
        <taxon>Varidnaviria</taxon>
        <taxon>Bamfordvirae</taxon>
        <taxon>Nucleocytoviricota</taxon>
        <taxon>Megaviricetes</taxon>
        <taxon>Imitervirales</taxon>
        <taxon>Mimiviridae</taxon>
        <taxon>environmental samples</taxon>
    </lineage>
</organism>
<accession>A0A5J6VHY7</accession>
<name>A0A5J6VHY7_9VIRU</name>
<dbReference type="EMBL" id="MN448270">
    <property type="protein sequence ID" value="QFG73787.1"/>
    <property type="molecule type" value="Genomic_DNA"/>
</dbReference>
<reference evidence="1" key="1">
    <citation type="journal article" date="2019" name="Philos. Trans. R. Soc. Lond., B, Biol. Sci.">
        <title>Targeted metagenomic recovery of four divergent viruses reveals shared and distinctive characteristics of giant viruses of marine eukaryotes.</title>
        <authorList>
            <person name="Needham D.M."/>
            <person name="Poirier C."/>
            <person name="Hehenberger E."/>
            <person name="Jimenez V."/>
            <person name="Swalwell J.E."/>
            <person name="Santoro A.E."/>
            <person name="Worden A.Z."/>
        </authorList>
    </citation>
    <scope>NUCLEOTIDE SEQUENCE</scope>
    <source>
        <strain evidence="1">OPacV-662</strain>
    </source>
</reference>
<dbReference type="Gene3D" id="2.30.30.140">
    <property type="match status" value="1"/>
</dbReference>